<proteinExistence type="predicted"/>
<sequence length="268" mass="30617">MDATTGFLMDYSLNRVAKYLRLLGYNAVCDRQIRQSELLERAVRDNLALVTSSPMLVAQVNAHNRAVRSRETASSMRQRKVIAYDSDGESIYSDSDWDVSEVMLYQLPHHVSKDFFSVMANLIRSAGLCYDFERVFSRCVTCNEVLLPIPKETIKNDVHAKVYEVYEAFTRCPKCHKVFWGVDGTTVVNYTSFRTLELLQRLCRLADVPAFTPGNLSSLSYFRSFPRAVHALVASFLPDNDLEILAALFPKLGELSQALHERMRFHKE</sequence>
<gene>
    <name evidence="2" type="ORF">TM35_000173000</name>
</gene>
<organism evidence="2 3">
    <name type="scientific">Trypanosoma theileri</name>
    <dbReference type="NCBI Taxonomy" id="67003"/>
    <lineage>
        <taxon>Eukaryota</taxon>
        <taxon>Discoba</taxon>
        <taxon>Euglenozoa</taxon>
        <taxon>Kinetoplastea</taxon>
        <taxon>Metakinetoplastina</taxon>
        <taxon>Trypanosomatida</taxon>
        <taxon>Trypanosomatidae</taxon>
        <taxon>Trypanosoma</taxon>
    </lineage>
</organism>
<dbReference type="PANTHER" id="PTHR39081">
    <property type="entry name" value="MUT7-C DOMAIN-CONTAINING PROTEIN"/>
    <property type="match status" value="1"/>
</dbReference>
<dbReference type="AlphaFoldDB" id="A0A1X0NV53"/>
<dbReference type="Pfam" id="PF01927">
    <property type="entry name" value="Mut7-C"/>
    <property type="match status" value="1"/>
</dbReference>
<evidence type="ECO:0000259" key="1">
    <source>
        <dbReference type="Pfam" id="PF01927"/>
    </source>
</evidence>
<dbReference type="Proteomes" id="UP000192257">
    <property type="component" value="Unassembled WGS sequence"/>
</dbReference>
<accession>A0A1X0NV53</accession>
<dbReference type="InterPro" id="IPR002782">
    <property type="entry name" value="Mut7-C_RNAse_dom"/>
</dbReference>
<name>A0A1X0NV53_9TRYP</name>
<comment type="caution">
    <text evidence="2">The sequence shown here is derived from an EMBL/GenBank/DDBJ whole genome shotgun (WGS) entry which is preliminary data.</text>
</comment>
<dbReference type="RefSeq" id="XP_028882494.1">
    <property type="nucleotide sequence ID" value="XM_029026379.1"/>
</dbReference>
<dbReference type="EMBL" id="NBCO01000017">
    <property type="protein sequence ID" value="ORC88428.1"/>
    <property type="molecule type" value="Genomic_DNA"/>
</dbReference>
<evidence type="ECO:0000313" key="2">
    <source>
        <dbReference type="EMBL" id="ORC88428.1"/>
    </source>
</evidence>
<evidence type="ECO:0000313" key="3">
    <source>
        <dbReference type="Proteomes" id="UP000192257"/>
    </source>
</evidence>
<dbReference type="GeneID" id="39986159"/>
<reference evidence="2 3" key="1">
    <citation type="submission" date="2017-03" db="EMBL/GenBank/DDBJ databases">
        <title>An alternative strategy for trypanosome survival in the mammalian bloodstream revealed through genome and transcriptome analysis of the ubiquitous bovine parasite Trypanosoma (Megatrypanum) theileri.</title>
        <authorList>
            <person name="Kelly S."/>
            <person name="Ivens A."/>
            <person name="Mott A."/>
            <person name="O'Neill E."/>
            <person name="Emms D."/>
            <person name="Macleod O."/>
            <person name="Voorheis P."/>
            <person name="Matthews J."/>
            <person name="Matthews K."/>
            <person name="Carrington M."/>
        </authorList>
    </citation>
    <scope>NUCLEOTIDE SEQUENCE [LARGE SCALE GENOMIC DNA]</scope>
    <source>
        <strain evidence="2">Edinburgh</strain>
    </source>
</reference>
<protein>
    <recommendedName>
        <fullName evidence="1">Mut7-C RNAse domain-containing protein</fullName>
    </recommendedName>
</protein>
<feature type="domain" description="Mut7-C RNAse" evidence="1">
    <location>
        <begin position="6"/>
        <end position="181"/>
    </location>
</feature>
<keyword evidence="3" id="KW-1185">Reference proteome</keyword>
<dbReference type="VEuPathDB" id="TriTrypDB:TM35_000173000"/>
<dbReference type="PANTHER" id="PTHR39081:SF1">
    <property type="entry name" value="MUT7-C RNASE DOMAIN-CONTAINING PROTEIN"/>
    <property type="match status" value="1"/>
</dbReference>
<dbReference type="OrthoDB" id="269563at2759"/>